<dbReference type="Proteomes" id="UP000501812">
    <property type="component" value="Chromosome"/>
</dbReference>
<dbReference type="RefSeq" id="WP_169456036.1">
    <property type="nucleotide sequence ID" value="NZ_CP051774.1"/>
</dbReference>
<gene>
    <name evidence="1" type="ORF">HHL09_18120</name>
</gene>
<reference evidence="1 2" key="1">
    <citation type="submission" date="2020-04" db="EMBL/GenBank/DDBJ databases">
        <title>Luteolibacter sp. G-1-1-1 isolated from soil.</title>
        <authorList>
            <person name="Dahal R.H."/>
        </authorList>
    </citation>
    <scope>NUCLEOTIDE SEQUENCE [LARGE SCALE GENOMIC DNA]</scope>
    <source>
        <strain evidence="1 2">G-1-1-1</strain>
    </source>
</reference>
<name>A0A858RN75_9BACT</name>
<evidence type="ECO:0000313" key="2">
    <source>
        <dbReference type="Proteomes" id="UP000501812"/>
    </source>
</evidence>
<sequence>MTLSLRYLFPRASWRARFVHPLLPFSSLILQPAVCGSGTAARRHKSHA</sequence>
<organism evidence="1 2">
    <name type="scientific">Luteolibacter luteus</name>
    <dbReference type="NCBI Taxonomy" id="2728835"/>
    <lineage>
        <taxon>Bacteria</taxon>
        <taxon>Pseudomonadati</taxon>
        <taxon>Verrucomicrobiota</taxon>
        <taxon>Verrucomicrobiia</taxon>
        <taxon>Verrucomicrobiales</taxon>
        <taxon>Verrucomicrobiaceae</taxon>
        <taxon>Luteolibacter</taxon>
    </lineage>
</organism>
<evidence type="ECO:0000313" key="1">
    <source>
        <dbReference type="EMBL" id="QJE97610.1"/>
    </source>
</evidence>
<protein>
    <submittedName>
        <fullName evidence="1">Uncharacterized protein</fullName>
    </submittedName>
</protein>
<dbReference type="EMBL" id="CP051774">
    <property type="protein sequence ID" value="QJE97610.1"/>
    <property type="molecule type" value="Genomic_DNA"/>
</dbReference>
<accession>A0A858RN75</accession>
<proteinExistence type="predicted"/>
<dbReference type="KEGG" id="luo:HHL09_18120"/>
<keyword evidence="2" id="KW-1185">Reference proteome</keyword>
<dbReference type="AlphaFoldDB" id="A0A858RN75"/>